<evidence type="ECO:0000313" key="2">
    <source>
        <dbReference type="EMBL" id="NBI79433.1"/>
    </source>
</evidence>
<dbReference type="Proteomes" id="UP000446348">
    <property type="component" value="Unassembled WGS sequence"/>
</dbReference>
<reference evidence="2 3" key="1">
    <citation type="submission" date="2018-08" db="EMBL/GenBank/DDBJ databases">
        <title>Murine metabolic-syndrome-specific gut microbial biobank.</title>
        <authorList>
            <person name="Liu C."/>
        </authorList>
    </citation>
    <scope>NUCLEOTIDE SEQUENCE [LARGE SCALE GENOMIC DNA]</scope>
    <source>
        <strain evidence="2 3">X69</strain>
    </source>
</reference>
<comment type="caution">
    <text evidence="2">The sequence shown here is derived from an EMBL/GenBank/DDBJ whole genome shotgun (WGS) entry which is preliminary data.</text>
</comment>
<dbReference type="AlphaFoldDB" id="A0A845RIM5"/>
<gene>
    <name evidence="2" type="ORF">D3Z39_11270</name>
</gene>
<feature type="compositionally biased region" description="Basic and acidic residues" evidence="1">
    <location>
        <begin position="1"/>
        <end position="22"/>
    </location>
</feature>
<name>A0A845RIM5_9FIRM</name>
<evidence type="ECO:0000256" key="1">
    <source>
        <dbReference type="SAM" id="MobiDB-lite"/>
    </source>
</evidence>
<proteinExistence type="predicted"/>
<sequence>MEPADKPGHTENESDFSADKIKKAPSHNGMKASPTVPPELRKRAAQAICNGISRRAHRARSGGGRRQKPDGTAFSKRRASL</sequence>
<feature type="compositionally biased region" description="Basic residues" evidence="1">
    <location>
        <begin position="54"/>
        <end position="66"/>
    </location>
</feature>
<evidence type="ECO:0000313" key="3">
    <source>
        <dbReference type="Proteomes" id="UP000446348"/>
    </source>
</evidence>
<organism evidence="2 3">
    <name type="scientific">Anaerotruncus colihominis</name>
    <dbReference type="NCBI Taxonomy" id="169435"/>
    <lineage>
        <taxon>Bacteria</taxon>
        <taxon>Bacillati</taxon>
        <taxon>Bacillota</taxon>
        <taxon>Clostridia</taxon>
        <taxon>Eubacteriales</taxon>
        <taxon>Oscillospiraceae</taxon>
        <taxon>Anaerotruncus</taxon>
    </lineage>
</organism>
<feature type="region of interest" description="Disordered" evidence="1">
    <location>
        <begin position="1"/>
        <end position="81"/>
    </location>
</feature>
<protein>
    <submittedName>
        <fullName evidence="2">Uncharacterized protein</fullName>
    </submittedName>
</protein>
<dbReference type="EMBL" id="QXWZ01000019">
    <property type="protein sequence ID" value="NBI79433.1"/>
    <property type="molecule type" value="Genomic_DNA"/>
</dbReference>
<accession>A0A845RIM5</accession>